<proteinExistence type="predicted"/>
<protein>
    <submittedName>
        <fullName evidence="1">Uncharacterized protein</fullName>
    </submittedName>
</protein>
<comment type="caution">
    <text evidence="1">The sequence shown here is derived from an EMBL/GenBank/DDBJ whole genome shotgun (WGS) entry which is preliminary data.</text>
</comment>
<name>A0ABW6BAI3_9SPHI</name>
<keyword evidence="2" id="KW-1185">Reference proteome</keyword>
<evidence type="ECO:0000313" key="2">
    <source>
        <dbReference type="Proteomes" id="UP001597525"/>
    </source>
</evidence>
<evidence type="ECO:0000313" key="1">
    <source>
        <dbReference type="EMBL" id="MFD2966563.1"/>
    </source>
</evidence>
<sequence>MKLEIKAVNCTEDNDWMVKLANADKEIFYIMSSSFYSFYKLKTPISKREIDFYETGLWINVEAAFLGGKNVS</sequence>
<dbReference type="RefSeq" id="WP_320184347.1">
    <property type="nucleotide sequence ID" value="NZ_CP138332.1"/>
</dbReference>
<organism evidence="1 2">
    <name type="scientific">Sphingobacterium bambusae</name>
    <dbReference type="NCBI Taxonomy" id="662858"/>
    <lineage>
        <taxon>Bacteria</taxon>
        <taxon>Pseudomonadati</taxon>
        <taxon>Bacteroidota</taxon>
        <taxon>Sphingobacteriia</taxon>
        <taxon>Sphingobacteriales</taxon>
        <taxon>Sphingobacteriaceae</taxon>
        <taxon>Sphingobacterium</taxon>
    </lineage>
</organism>
<accession>A0ABW6BAI3</accession>
<reference evidence="2" key="1">
    <citation type="journal article" date="2019" name="Int. J. Syst. Evol. Microbiol.">
        <title>The Global Catalogue of Microorganisms (GCM) 10K type strain sequencing project: providing services to taxonomists for standard genome sequencing and annotation.</title>
        <authorList>
            <consortium name="The Broad Institute Genomics Platform"/>
            <consortium name="The Broad Institute Genome Sequencing Center for Infectious Disease"/>
            <person name="Wu L."/>
            <person name="Ma J."/>
        </authorList>
    </citation>
    <scope>NUCLEOTIDE SEQUENCE [LARGE SCALE GENOMIC DNA]</scope>
    <source>
        <strain evidence="2">KCTC 22814</strain>
    </source>
</reference>
<gene>
    <name evidence="1" type="ORF">ACFS7Y_04150</name>
</gene>
<dbReference type="EMBL" id="JBHUPB010000003">
    <property type="protein sequence ID" value="MFD2966563.1"/>
    <property type="molecule type" value="Genomic_DNA"/>
</dbReference>
<dbReference type="Proteomes" id="UP001597525">
    <property type="component" value="Unassembled WGS sequence"/>
</dbReference>